<dbReference type="GeneID" id="72069348"/>
<protein>
    <submittedName>
        <fullName evidence="1">Uncharacterized protein</fullName>
    </submittedName>
</protein>
<dbReference type="Proteomes" id="UP000829364">
    <property type="component" value="Chromosome 7"/>
</dbReference>
<gene>
    <name evidence="1" type="ORF">JDV02_007400</name>
</gene>
<dbReference type="KEGG" id="ptkz:JDV02_007400"/>
<sequence length="329" mass="38107">MTSAGCKTFPKFRELPMEIQDHIWELAGHAHPHPKFYPGAQFFTIYNTITDDDTAIAHPKTQGDPWKYRLAAPTAAVDPRAPELSAYLIDSGLWLACRSSYKAVGRNYMWERTSDLKVKLASAGTEDEGMTALWEFSLYCPREVRFEKTPDTGRSLHWACPLVDLVVLQPHKYGSITFFELGSYLPVMFNYPITARDLRVRDVALELRPEWIRDGRQGNEAAFTLLEGAARWRAADWAQDIWLIDYGIKRIAGAPLRSDRRRFIGNRCRFVEVRLKDAQWEFSTVVDSYNLVRRLAIPNLQWPHRVNRFQESMYRQRLWGVLACVMDDE</sequence>
<evidence type="ECO:0000313" key="1">
    <source>
        <dbReference type="EMBL" id="UNI21404.1"/>
    </source>
</evidence>
<dbReference type="RefSeq" id="XP_047844885.1">
    <property type="nucleotide sequence ID" value="XM_047988887.1"/>
</dbReference>
<dbReference type="EMBL" id="CP086360">
    <property type="protein sequence ID" value="UNI21404.1"/>
    <property type="molecule type" value="Genomic_DNA"/>
</dbReference>
<accession>A0A9Q8QME8</accession>
<keyword evidence="2" id="KW-1185">Reference proteome</keyword>
<name>A0A9Q8QME8_9HYPO</name>
<organism evidence="1 2">
    <name type="scientific">Purpureocillium takamizusanense</name>
    <dbReference type="NCBI Taxonomy" id="2060973"/>
    <lineage>
        <taxon>Eukaryota</taxon>
        <taxon>Fungi</taxon>
        <taxon>Dikarya</taxon>
        <taxon>Ascomycota</taxon>
        <taxon>Pezizomycotina</taxon>
        <taxon>Sordariomycetes</taxon>
        <taxon>Hypocreomycetidae</taxon>
        <taxon>Hypocreales</taxon>
        <taxon>Ophiocordycipitaceae</taxon>
        <taxon>Purpureocillium</taxon>
    </lineage>
</organism>
<evidence type="ECO:0000313" key="2">
    <source>
        <dbReference type="Proteomes" id="UP000829364"/>
    </source>
</evidence>
<proteinExistence type="predicted"/>
<dbReference type="AlphaFoldDB" id="A0A9Q8QME8"/>
<dbReference type="OrthoDB" id="3596450at2759"/>
<reference evidence="1" key="1">
    <citation type="submission" date="2021-11" db="EMBL/GenBank/DDBJ databases">
        <title>Purpureocillium_takamizusanense_genome.</title>
        <authorList>
            <person name="Nguyen N.-H."/>
        </authorList>
    </citation>
    <scope>NUCLEOTIDE SEQUENCE</scope>
    <source>
        <strain evidence="1">PT3</strain>
    </source>
</reference>